<name>A0A929F7F7_LEPEC</name>
<gene>
    <name evidence="1" type="ORF">IQ260_18905</name>
</gene>
<protein>
    <submittedName>
        <fullName evidence="1">Uncharacterized protein</fullName>
    </submittedName>
</protein>
<comment type="caution">
    <text evidence="1">The sequence shown here is derived from an EMBL/GenBank/DDBJ whole genome shotgun (WGS) entry which is preliminary data.</text>
</comment>
<dbReference type="RefSeq" id="WP_193994654.1">
    <property type="nucleotide sequence ID" value="NZ_JADEXP010000194.1"/>
</dbReference>
<reference evidence="1" key="1">
    <citation type="submission" date="2020-10" db="EMBL/GenBank/DDBJ databases">
        <authorList>
            <person name="Castelo-Branco R."/>
            <person name="Eusebio N."/>
            <person name="Adriana R."/>
            <person name="Vieira A."/>
            <person name="Brugerolle De Fraissinette N."/>
            <person name="Rezende De Castro R."/>
            <person name="Schneider M.P."/>
            <person name="Vasconcelos V."/>
            <person name="Leao P.N."/>
        </authorList>
    </citation>
    <scope>NUCLEOTIDE SEQUENCE</scope>
    <source>
        <strain evidence="1">LEGE 11479</strain>
    </source>
</reference>
<organism evidence="1 2">
    <name type="scientific">Leptolyngbya cf. ectocarpi LEGE 11479</name>
    <dbReference type="NCBI Taxonomy" id="1828722"/>
    <lineage>
        <taxon>Bacteria</taxon>
        <taxon>Bacillati</taxon>
        <taxon>Cyanobacteriota</taxon>
        <taxon>Cyanophyceae</taxon>
        <taxon>Leptolyngbyales</taxon>
        <taxon>Leptolyngbyaceae</taxon>
        <taxon>Leptolyngbya group</taxon>
        <taxon>Leptolyngbya</taxon>
    </lineage>
</organism>
<evidence type="ECO:0000313" key="2">
    <source>
        <dbReference type="Proteomes" id="UP000615026"/>
    </source>
</evidence>
<proteinExistence type="predicted"/>
<dbReference type="AlphaFoldDB" id="A0A929F7F7"/>
<dbReference type="EMBL" id="JADEXP010000194">
    <property type="protein sequence ID" value="MBE9068720.1"/>
    <property type="molecule type" value="Genomic_DNA"/>
</dbReference>
<keyword evidence="2" id="KW-1185">Reference proteome</keyword>
<sequence>MGDQNSAVEQQFRPDELMTELDIKKQAYYDYLKHLGIKAEKDSKGKAYLTQAQAKSVRLLRAHVVAGGKIEDFDIHEALETALTVADSTELSDVSEPPVEVKVDATQAVDMQSLYREASNIYAQHLTADRQLLMTMLNEMSYETMHPEARAKVDKIRETALPKFNPQAMVREFLSQQLQTA</sequence>
<dbReference type="Proteomes" id="UP000615026">
    <property type="component" value="Unassembled WGS sequence"/>
</dbReference>
<accession>A0A929F7F7</accession>
<evidence type="ECO:0000313" key="1">
    <source>
        <dbReference type="EMBL" id="MBE9068720.1"/>
    </source>
</evidence>